<gene>
    <name evidence="9" type="ORF">HHI36_021803</name>
</gene>
<dbReference type="PANTHER" id="PTHR11552:SF147">
    <property type="entry name" value="CHOLINE DEHYDROGENASE, MITOCHONDRIAL"/>
    <property type="match status" value="1"/>
</dbReference>
<evidence type="ECO:0000256" key="5">
    <source>
        <dbReference type="PIRSR" id="PIRSR000137-2"/>
    </source>
</evidence>
<dbReference type="Proteomes" id="UP001516400">
    <property type="component" value="Unassembled WGS sequence"/>
</dbReference>
<dbReference type="PANTHER" id="PTHR11552">
    <property type="entry name" value="GLUCOSE-METHANOL-CHOLINE GMC OXIDOREDUCTASE"/>
    <property type="match status" value="1"/>
</dbReference>
<evidence type="ECO:0000256" key="3">
    <source>
        <dbReference type="ARBA" id="ARBA00022630"/>
    </source>
</evidence>
<feature type="binding site" evidence="5">
    <location>
        <position position="276"/>
    </location>
    <ligand>
        <name>FAD</name>
        <dbReference type="ChEBI" id="CHEBI:57692"/>
    </ligand>
</feature>
<dbReference type="SUPFAM" id="SSF54373">
    <property type="entry name" value="FAD-linked reductases, C-terminal domain"/>
    <property type="match status" value="1"/>
</dbReference>
<dbReference type="AlphaFoldDB" id="A0ABD2MY61"/>
<sequence length="626" mass="69261">MNGYGLYQDQSISCPGAFTGDAGVFFLALINTLFTKQCELGNKDNYPIDAGPSLVDNDSFDYIVVGGGTAGSVVASKLAKSTQNRVLLLEAGGYPSPTSDIPAFHLSLQKTIEDWQFHTEKSNKSCLGLKNGKCLWPMGKTLGGSSTINSMLYTRGSKHIFNSWAEKGTIGWSYQEVFPYFKMSEKLEVHELISSKQYGIDGILPLTRSRLHQPLRTTIFDSAKELGYKVSSHETGVGFFEALQTIKNGVRKNTAKVFLADHKILPNLQVATEALVEKIIIDRDLKIANGVKVDIGGSTLNLYAEKEVIVSAGPVNSPKLLMLSGIGPKEYLGSLGIETVHDINVGQNLQDHFMYPVLAVKVNDSAIKYFAQNPIEELYKYFANREGLLAYTGISNIVGFLNTKNHSGDANIKLNYMLVPREDSYFLPQFTKDLNFVDEVKNSLYEANKDSHLLVICVTLMDTKSKGKILLKSKNPHDKPLIYPGYLSDEKDLDLLLKGIRLAEKQIETRSFKKVSADLIYIDIPNCRKYKFRTDDYWKCAIRNVGTSGYNPVGTCRMGLSIDPNSIVNPLLKVHGIEKLRVIDSSVLPTSTRADVLAAAIMIGQKGAQLVINGYETIKNEFSTLK</sequence>
<dbReference type="PIRSF" id="PIRSF000137">
    <property type="entry name" value="Alcohol_oxidase"/>
    <property type="match status" value="1"/>
</dbReference>
<dbReference type="SUPFAM" id="SSF51905">
    <property type="entry name" value="FAD/NAD(P)-binding domain"/>
    <property type="match status" value="1"/>
</dbReference>
<protein>
    <recommendedName>
        <fullName evidence="7 8">Glucose-methanol-choline oxidoreductase N-terminal domain-containing protein</fullName>
    </recommendedName>
</protein>
<dbReference type="Pfam" id="PF00732">
    <property type="entry name" value="GMC_oxred_N"/>
    <property type="match status" value="1"/>
</dbReference>
<feature type="domain" description="Glucose-methanol-choline oxidoreductase N-terminal" evidence="8">
    <location>
        <begin position="313"/>
        <end position="327"/>
    </location>
</feature>
<dbReference type="InterPro" id="IPR000172">
    <property type="entry name" value="GMC_OxRdtase_N"/>
</dbReference>
<dbReference type="Gene3D" id="3.30.560.10">
    <property type="entry name" value="Glucose Oxidase, domain 3"/>
    <property type="match status" value="1"/>
</dbReference>
<dbReference type="InterPro" id="IPR007867">
    <property type="entry name" value="GMC_OxRtase_C"/>
</dbReference>
<evidence type="ECO:0000313" key="10">
    <source>
        <dbReference type="Proteomes" id="UP001516400"/>
    </source>
</evidence>
<dbReference type="Pfam" id="PF05199">
    <property type="entry name" value="GMC_oxred_C"/>
    <property type="match status" value="1"/>
</dbReference>
<organism evidence="9 10">
    <name type="scientific">Cryptolaemus montrouzieri</name>
    <dbReference type="NCBI Taxonomy" id="559131"/>
    <lineage>
        <taxon>Eukaryota</taxon>
        <taxon>Metazoa</taxon>
        <taxon>Ecdysozoa</taxon>
        <taxon>Arthropoda</taxon>
        <taxon>Hexapoda</taxon>
        <taxon>Insecta</taxon>
        <taxon>Pterygota</taxon>
        <taxon>Neoptera</taxon>
        <taxon>Endopterygota</taxon>
        <taxon>Coleoptera</taxon>
        <taxon>Polyphaga</taxon>
        <taxon>Cucujiformia</taxon>
        <taxon>Coccinelloidea</taxon>
        <taxon>Coccinellidae</taxon>
        <taxon>Scymninae</taxon>
        <taxon>Scymnini</taxon>
        <taxon>Cryptolaemus</taxon>
    </lineage>
</organism>
<dbReference type="InterPro" id="IPR036188">
    <property type="entry name" value="FAD/NAD-bd_sf"/>
</dbReference>
<comment type="cofactor">
    <cofactor evidence="1 5">
        <name>FAD</name>
        <dbReference type="ChEBI" id="CHEBI:57692"/>
    </cofactor>
</comment>
<reference evidence="9 10" key="1">
    <citation type="journal article" date="2021" name="BMC Biol.">
        <title>Horizontally acquired antibacterial genes associated with adaptive radiation of ladybird beetles.</title>
        <authorList>
            <person name="Li H.S."/>
            <person name="Tang X.F."/>
            <person name="Huang Y.H."/>
            <person name="Xu Z.Y."/>
            <person name="Chen M.L."/>
            <person name="Du X.Y."/>
            <person name="Qiu B.Y."/>
            <person name="Chen P.T."/>
            <person name="Zhang W."/>
            <person name="Slipinski A."/>
            <person name="Escalona H.E."/>
            <person name="Waterhouse R.M."/>
            <person name="Zwick A."/>
            <person name="Pang H."/>
        </authorList>
    </citation>
    <scope>NUCLEOTIDE SEQUENCE [LARGE SCALE GENOMIC DNA]</scope>
    <source>
        <strain evidence="9">SYSU2018</strain>
    </source>
</reference>
<evidence type="ECO:0000256" key="4">
    <source>
        <dbReference type="ARBA" id="ARBA00022827"/>
    </source>
</evidence>
<keyword evidence="10" id="KW-1185">Reference proteome</keyword>
<proteinExistence type="inferred from homology"/>
<comment type="caution">
    <text evidence="9">The sequence shown here is derived from an EMBL/GenBank/DDBJ whole genome shotgun (WGS) entry which is preliminary data.</text>
</comment>
<evidence type="ECO:0000259" key="8">
    <source>
        <dbReference type="PROSITE" id="PS00624"/>
    </source>
</evidence>
<keyword evidence="3 6" id="KW-0285">Flavoprotein</keyword>
<dbReference type="Gene3D" id="3.50.50.60">
    <property type="entry name" value="FAD/NAD(P)-binding domain"/>
    <property type="match status" value="1"/>
</dbReference>
<evidence type="ECO:0000259" key="7">
    <source>
        <dbReference type="PROSITE" id="PS00623"/>
    </source>
</evidence>
<evidence type="ECO:0000256" key="2">
    <source>
        <dbReference type="ARBA" id="ARBA00010790"/>
    </source>
</evidence>
<evidence type="ECO:0000313" key="9">
    <source>
        <dbReference type="EMBL" id="KAL3271314.1"/>
    </source>
</evidence>
<keyword evidence="4 5" id="KW-0274">FAD</keyword>
<accession>A0ABD2MY61</accession>
<dbReference type="PROSITE" id="PS00623">
    <property type="entry name" value="GMC_OXRED_1"/>
    <property type="match status" value="1"/>
</dbReference>
<name>A0ABD2MY61_9CUCU</name>
<dbReference type="EMBL" id="JABFTP020000042">
    <property type="protein sequence ID" value="KAL3271314.1"/>
    <property type="molecule type" value="Genomic_DNA"/>
</dbReference>
<evidence type="ECO:0000256" key="1">
    <source>
        <dbReference type="ARBA" id="ARBA00001974"/>
    </source>
</evidence>
<feature type="domain" description="Glucose-methanol-choline oxidoreductase N-terminal" evidence="7">
    <location>
        <begin position="139"/>
        <end position="162"/>
    </location>
</feature>
<comment type="similarity">
    <text evidence="2 6">Belongs to the GMC oxidoreductase family.</text>
</comment>
<evidence type="ECO:0000256" key="6">
    <source>
        <dbReference type="RuleBase" id="RU003968"/>
    </source>
</evidence>
<dbReference type="PROSITE" id="PS00624">
    <property type="entry name" value="GMC_OXRED_2"/>
    <property type="match status" value="1"/>
</dbReference>
<dbReference type="InterPro" id="IPR012132">
    <property type="entry name" value="GMC_OxRdtase"/>
</dbReference>